<reference evidence="2 3" key="1">
    <citation type="journal article" date="2019" name="Nat. Ecol. Evol.">
        <title>Megaphylogeny resolves global patterns of mushroom evolution.</title>
        <authorList>
            <person name="Varga T."/>
            <person name="Krizsan K."/>
            <person name="Foldi C."/>
            <person name="Dima B."/>
            <person name="Sanchez-Garcia M."/>
            <person name="Sanchez-Ramirez S."/>
            <person name="Szollosi G.J."/>
            <person name="Szarkandi J.G."/>
            <person name="Papp V."/>
            <person name="Albert L."/>
            <person name="Andreopoulos W."/>
            <person name="Angelini C."/>
            <person name="Antonin V."/>
            <person name="Barry K.W."/>
            <person name="Bougher N.L."/>
            <person name="Buchanan P."/>
            <person name="Buyck B."/>
            <person name="Bense V."/>
            <person name="Catcheside P."/>
            <person name="Chovatia M."/>
            <person name="Cooper J."/>
            <person name="Damon W."/>
            <person name="Desjardin D."/>
            <person name="Finy P."/>
            <person name="Geml J."/>
            <person name="Haridas S."/>
            <person name="Hughes K."/>
            <person name="Justo A."/>
            <person name="Karasinski D."/>
            <person name="Kautmanova I."/>
            <person name="Kiss B."/>
            <person name="Kocsube S."/>
            <person name="Kotiranta H."/>
            <person name="LaButti K.M."/>
            <person name="Lechner B.E."/>
            <person name="Liimatainen K."/>
            <person name="Lipzen A."/>
            <person name="Lukacs Z."/>
            <person name="Mihaltcheva S."/>
            <person name="Morgado L.N."/>
            <person name="Niskanen T."/>
            <person name="Noordeloos M.E."/>
            <person name="Ohm R.A."/>
            <person name="Ortiz-Santana B."/>
            <person name="Ovrebo C."/>
            <person name="Racz N."/>
            <person name="Riley R."/>
            <person name="Savchenko A."/>
            <person name="Shiryaev A."/>
            <person name="Soop K."/>
            <person name="Spirin V."/>
            <person name="Szebenyi C."/>
            <person name="Tomsovsky M."/>
            <person name="Tulloss R.E."/>
            <person name="Uehling J."/>
            <person name="Grigoriev I.V."/>
            <person name="Vagvolgyi C."/>
            <person name="Papp T."/>
            <person name="Martin F.M."/>
            <person name="Miettinen O."/>
            <person name="Hibbett D.S."/>
            <person name="Nagy L.G."/>
        </authorList>
    </citation>
    <scope>NUCLEOTIDE SEQUENCE [LARGE SCALE GENOMIC DNA]</scope>
    <source>
        <strain evidence="2 3">CBS 309.79</strain>
    </source>
</reference>
<sequence length="332" mass="37420">MDPTAYDFLKTPRGYTYGYYHQVPSKKSLPHILFLHGFPSTSQDWSSQVAHFTKLGYGVVVPDLLGYGKTDKPTDYKKYKSADMAGDVVAILDKEGLDKVIVVAHDWGCSVASRLADLHPRRLLAAAFLAVGYWPAPSKHIPLEDMLQQFQQAYGTDVLGYWTLFTADEGYKIMDANANSLYDIMFPAKPEIWGMHLAPKDAAKNFVTSNERLNALPSFWTDQARRLHHDNIMLHGGFQAPTNWYKVHAAGLNANPDQDPKHKLDFRLPVFFGAALQDYVCLKAMGETNTRKVVDEKQLTIRDFDTGHWIMQQASDELNQELGAFFEGVVSK</sequence>
<dbReference type="InterPro" id="IPR029058">
    <property type="entry name" value="AB_hydrolase_fold"/>
</dbReference>
<evidence type="ECO:0000313" key="2">
    <source>
        <dbReference type="EMBL" id="TFL07768.1"/>
    </source>
</evidence>
<dbReference type="PRINTS" id="PR00412">
    <property type="entry name" value="EPOXHYDRLASE"/>
</dbReference>
<protein>
    <submittedName>
        <fullName evidence="2">Alpha/Beta hydrolase protein</fullName>
    </submittedName>
</protein>
<dbReference type="InterPro" id="IPR000639">
    <property type="entry name" value="Epox_hydrolase-like"/>
</dbReference>
<dbReference type="Gene3D" id="3.40.50.1820">
    <property type="entry name" value="alpha/beta hydrolase"/>
    <property type="match status" value="1"/>
</dbReference>
<dbReference type="GO" id="GO:0016020">
    <property type="term" value="C:membrane"/>
    <property type="evidence" value="ECO:0007669"/>
    <property type="project" value="TreeGrafter"/>
</dbReference>
<dbReference type="OrthoDB" id="408373at2759"/>
<dbReference type="Pfam" id="PF00561">
    <property type="entry name" value="Abhydrolase_1"/>
    <property type="match status" value="1"/>
</dbReference>
<accession>A0A5C3R256</accession>
<dbReference type="InterPro" id="IPR000073">
    <property type="entry name" value="AB_hydrolase_1"/>
</dbReference>
<dbReference type="AlphaFoldDB" id="A0A5C3R256"/>
<keyword evidence="2" id="KW-0378">Hydrolase</keyword>
<evidence type="ECO:0000259" key="1">
    <source>
        <dbReference type="Pfam" id="PF00561"/>
    </source>
</evidence>
<feature type="domain" description="AB hydrolase-1" evidence="1">
    <location>
        <begin position="30"/>
        <end position="150"/>
    </location>
</feature>
<name>A0A5C3R256_9AGAR</name>
<dbReference type="GO" id="GO:0047372">
    <property type="term" value="F:monoacylglycerol lipase activity"/>
    <property type="evidence" value="ECO:0007669"/>
    <property type="project" value="TreeGrafter"/>
</dbReference>
<gene>
    <name evidence="2" type="ORF">BDV98DRAFT_496470</name>
</gene>
<organism evidence="2 3">
    <name type="scientific">Pterulicium gracile</name>
    <dbReference type="NCBI Taxonomy" id="1884261"/>
    <lineage>
        <taxon>Eukaryota</taxon>
        <taxon>Fungi</taxon>
        <taxon>Dikarya</taxon>
        <taxon>Basidiomycota</taxon>
        <taxon>Agaricomycotina</taxon>
        <taxon>Agaricomycetes</taxon>
        <taxon>Agaricomycetidae</taxon>
        <taxon>Agaricales</taxon>
        <taxon>Pleurotineae</taxon>
        <taxon>Pterulaceae</taxon>
        <taxon>Pterulicium</taxon>
    </lineage>
</organism>
<dbReference type="Proteomes" id="UP000305067">
    <property type="component" value="Unassembled WGS sequence"/>
</dbReference>
<proteinExistence type="predicted"/>
<dbReference type="PANTHER" id="PTHR43798:SF33">
    <property type="entry name" value="HYDROLASE, PUTATIVE (AFU_ORTHOLOGUE AFUA_2G14860)-RELATED"/>
    <property type="match status" value="1"/>
</dbReference>
<evidence type="ECO:0000313" key="3">
    <source>
        <dbReference type="Proteomes" id="UP000305067"/>
    </source>
</evidence>
<dbReference type="EMBL" id="ML178814">
    <property type="protein sequence ID" value="TFL07768.1"/>
    <property type="molecule type" value="Genomic_DNA"/>
</dbReference>
<dbReference type="PANTHER" id="PTHR43798">
    <property type="entry name" value="MONOACYLGLYCEROL LIPASE"/>
    <property type="match status" value="1"/>
</dbReference>
<dbReference type="SUPFAM" id="SSF53474">
    <property type="entry name" value="alpha/beta-Hydrolases"/>
    <property type="match status" value="1"/>
</dbReference>
<dbReference type="GO" id="GO:0046464">
    <property type="term" value="P:acylglycerol catabolic process"/>
    <property type="evidence" value="ECO:0007669"/>
    <property type="project" value="TreeGrafter"/>
</dbReference>
<dbReference type="STRING" id="1884261.A0A5C3R256"/>
<dbReference type="InterPro" id="IPR050266">
    <property type="entry name" value="AB_hydrolase_sf"/>
</dbReference>
<keyword evidence="3" id="KW-1185">Reference proteome</keyword>